<evidence type="ECO:0000313" key="2">
    <source>
        <dbReference type="Proteomes" id="UP001595685"/>
    </source>
</evidence>
<dbReference type="Proteomes" id="UP001595685">
    <property type="component" value="Unassembled WGS sequence"/>
</dbReference>
<proteinExistence type="predicted"/>
<dbReference type="RefSeq" id="WP_340294941.1">
    <property type="nucleotide sequence ID" value="NZ_JBBEOI010000193.1"/>
</dbReference>
<keyword evidence="2" id="KW-1185">Reference proteome</keyword>
<protein>
    <recommendedName>
        <fullName evidence="3">Glycosyltransferase family 1 protein</fullName>
    </recommendedName>
</protein>
<evidence type="ECO:0000313" key="1">
    <source>
        <dbReference type="EMBL" id="MFC3686885.1"/>
    </source>
</evidence>
<name>A0ABV7WAQ4_9MICO</name>
<accession>A0ABV7WAQ4</accession>
<evidence type="ECO:0008006" key="3">
    <source>
        <dbReference type="Google" id="ProtNLM"/>
    </source>
</evidence>
<reference evidence="2" key="1">
    <citation type="journal article" date="2019" name="Int. J. Syst. Evol. Microbiol.">
        <title>The Global Catalogue of Microorganisms (GCM) 10K type strain sequencing project: providing services to taxonomists for standard genome sequencing and annotation.</title>
        <authorList>
            <consortium name="The Broad Institute Genomics Platform"/>
            <consortium name="The Broad Institute Genome Sequencing Center for Infectious Disease"/>
            <person name="Wu L."/>
            <person name="Ma J."/>
        </authorList>
    </citation>
    <scope>NUCLEOTIDE SEQUENCE [LARGE SCALE GENOMIC DNA]</scope>
    <source>
        <strain evidence="2">NCAIM B.02333</strain>
    </source>
</reference>
<organism evidence="1 2">
    <name type="scientific">Aquipuribacter hungaricus</name>
    <dbReference type="NCBI Taxonomy" id="545624"/>
    <lineage>
        <taxon>Bacteria</taxon>
        <taxon>Bacillati</taxon>
        <taxon>Actinomycetota</taxon>
        <taxon>Actinomycetes</taxon>
        <taxon>Micrococcales</taxon>
        <taxon>Intrasporangiaceae</taxon>
        <taxon>Aquipuribacter</taxon>
    </lineage>
</organism>
<gene>
    <name evidence="1" type="ORF">ACFOLH_00850</name>
</gene>
<comment type="caution">
    <text evidence="1">The sequence shown here is derived from an EMBL/GenBank/DDBJ whole genome shotgun (WGS) entry which is preliminary data.</text>
</comment>
<dbReference type="EMBL" id="JBHRWW010000001">
    <property type="protein sequence ID" value="MFC3686885.1"/>
    <property type="molecule type" value="Genomic_DNA"/>
</dbReference>
<sequence>MEPTPAAPVTTPADGTAHRFFVCFDRGADPVAWDPYDPTDLPRADCAYLGAVVRSVLEGWEGRPLTFYVTQDPRWLPTVGDDVVAFLLNDAWFRRPSYLGAVLAVARQSSGTPWFPVHTLWPLRPLSLAALGNHLRILATRARFHRDAEADATAAGWPSPRTGALVDIPLGYHKQPELPLVPFAERGTDVYFGGSVVHDTSRGARWKRVGKKYLGNPKSLYRNAMVAALERWSAAHPERIVRLTLTGDFHSVDQAAASSYGDHMMDCRVALAPRGTSLESYRVFEGWRYGCVVVADAAGPQPFYSGAPLVLVRSWDDLDDVLDGLFADPGRMQRLSDASLAWWRDVCSGEAVGRVLGRRLRELTAA</sequence>